<dbReference type="EMBL" id="RBZM01000002">
    <property type="protein sequence ID" value="RKP56859.1"/>
    <property type="molecule type" value="Genomic_DNA"/>
</dbReference>
<evidence type="ECO:0000313" key="2">
    <source>
        <dbReference type="Proteomes" id="UP000282076"/>
    </source>
</evidence>
<organism evidence="1 2">
    <name type="scientific">Cohnella endophytica</name>
    <dbReference type="NCBI Taxonomy" id="2419778"/>
    <lineage>
        <taxon>Bacteria</taxon>
        <taxon>Bacillati</taxon>
        <taxon>Bacillota</taxon>
        <taxon>Bacilli</taxon>
        <taxon>Bacillales</taxon>
        <taxon>Paenibacillaceae</taxon>
        <taxon>Cohnella</taxon>
    </lineage>
</organism>
<sequence>MGLLFGCNPKLVLGLMALIFLSGCMSSSYTKPIVTETSPRPSPIATEAIPVYAEELPKTIREARTAKEAIAIFETNIPLLKPDELDRLLMELEEFYRSDADHVNAALRSANESGLFSRFSNPVGSDQIDEIQDEKIRTIISEAIEGKYKFNAGEGVLVPIVDYRALTSYASFVTPAMADYLELMATASDKPAFGDGSILIPRTELGERALQAEQYLNDYPYSPRFDRVKAEFGLNLGLLFGGSSNSEIYDENKRLIPEVKEAWNTAAAHKDTLTGKLSKDRILLSDKITSSFNKGKISVETFYQEIRKFRDRMETRINAYYVNRTDPAQVQWIAMSHPIPMGIANLLFPDEKQAEAAQLLQWLAEADEVDGEGMTQPLHGRSMAANIVYRDGKTLEIRPAWSCDTEKSTEGSTGTSCTPVKDYVWIGDSKGQSWFALSPFLFEFVNSGYKASMPDVIPYHFPNAIRLGESFKIEGRGSTAEKTYLQLSQGNKVVWRSDETKVDHGAFEITGKLDAAKYKAGDYELRIVGIPYKGFESFEGGEGNGIQTSIQVTD</sequence>
<proteinExistence type="predicted"/>
<comment type="caution">
    <text evidence="1">The sequence shown here is derived from an EMBL/GenBank/DDBJ whole genome shotgun (WGS) entry which is preliminary data.</text>
</comment>
<evidence type="ECO:0000313" key="1">
    <source>
        <dbReference type="EMBL" id="RKP56859.1"/>
    </source>
</evidence>
<dbReference type="Proteomes" id="UP000282076">
    <property type="component" value="Unassembled WGS sequence"/>
</dbReference>
<accession>A0A494Y2C7</accession>
<keyword evidence="2" id="KW-1185">Reference proteome</keyword>
<gene>
    <name evidence="1" type="ORF">D7Z26_02390</name>
</gene>
<name>A0A494Y2C7_9BACL</name>
<reference evidence="1 2" key="1">
    <citation type="submission" date="2018-10" db="EMBL/GenBank/DDBJ databases">
        <title>Cohnella sp. M2MS4P-1, whole genome shotgun sequence.</title>
        <authorList>
            <person name="Tuo L."/>
        </authorList>
    </citation>
    <scope>NUCLEOTIDE SEQUENCE [LARGE SCALE GENOMIC DNA]</scope>
    <source>
        <strain evidence="1 2">M2MS4P-1</strain>
    </source>
</reference>
<dbReference type="AlphaFoldDB" id="A0A494Y2C7"/>
<protein>
    <submittedName>
        <fullName evidence="1">Uncharacterized protein</fullName>
    </submittedName>
</protein>